<evidence type="ECO:0000259" key="16">
    <source>
        <dbReference type="PROSITE" id="PS51065"/>
    </source>
</evidence>
<feature type="domain" description="RING-type" evidence="15">
    <location>
        <begin position="566"/>
        <end position="605"/>
    </location>
</feature>
<evidence type="ECO:0000313" key="19">
    <source>
        <dbReference type="WormBase" id="F10D7.5a"/>
    </source>
</evidence>
<evidence type="ECO:0000256" key="11">
    <source>
        <dbReference type="ARBA" id="ARBA00022833"/>
    </source>
</evidence>
<dbReference type="PaxDb" id="6239-F10D7.5a"/>
<evidence type="ECO:0000259" key="15">
    <source>
        <dbReference type="PROSITE" id="PS50089"/>
    </source>
</evidence>
<dbReference type="InterPro" id="IPR043136">
    <property type="entry name" value="B30.2/SPRY_sf"/>
</dbReference>
<reference evidence="17 18" key="1">
    <citation type="journal article" date="1998" name="Science">
        <title>Genome sequence of the nematode C. elegans: a platform for investigating biology.</title>
        <authorList>
            <consortium name="The C. elegans sequencing consortium"/>
            <person name="Sulson J.E."/>
            <person name="Waterston R."/>
        </authorList>
    </citation>
    <scope>NUCLEOTIDE SEQUENCE [LARGE SCALE GENOMIC DNA]</scope>
    <source>
        <strain evidence="17 18">Bristol N2</strain>
    </source>
</reference>
<dbReference type="OMA" id="HTVRGKH"/>
<dbReference type="WormBase" id="F10D7.5a">
    <property type="protein sequence ID" value="CE36529"/>
    <property type="gene ID" value="WBGene00017342"/>
</dbReference>
<dbReference type="EC" id="2.3.2.27" evidence="4"/>
<dbReference type="SMART" id="SM00588">
    <property type="entry name" value="NEUZ"/>
    <property type="match status" value="2"/>
</dbReference>
<dbReference type="FunFam" id="3.30.40.10:FF:000056">
    <property type="entry name" value="Putative E3 ubiquitin-protein ligase NEURL1B"/>
    <property type="match status" value="1"/>
</dbReference>
<dbReference type="GO" id="GO:0007219">
    <property type="term" value="P:Notch signaling pathway"/>
    <property type="evidence" value="ECO:0007669"/>
    <property type="project" value="UniProtKB-KW"/>
</dbReference>
<dbReference type="InterPro" id="IPR006573">
    <property type="entry name" value="NHR_dom"/>
</dbReference>
<feature type="domain" description="NHR" evidence="16">
    <location>
        <begin position="38"/>
        <end position="193"/>
    </location>
</feature>
<dbReference type="Gene3D" id="2.60.120.920">
    <property type="match status" value="2"/>
</dbReference>
<dbReference type="InterPro" id="IPR013083">
    <property type="entry name" value="Znf_RING/FYVE/PHD"/>
</dbReference>
<keyword evidence="12" id="KW-0914">Notch signaling pathway</keyword>
<dbReference type="Proteomes" id="UP000001940">
    <property type="component" value="Chromosome X"/>
</dbReference>
<dbReference type="Gene3D" id="3.30.40.10">
    <property type="entry name" value="Zinc/RING finger domain, C3HC4 (zinc finger)"/>
    <property type="match status" value="1"/>
</dbReference>
<keyword evidence="11" id="KW-0862">Zinc</keyword>
<evidence type="ECO:0000256" key="1">
    <source>
        <dbReference type="ARBA" id="ARBA00000900"/>
    </source>
</evidence>
<evidence type="ECO:0000256" key="10">
    <source>
        <dbReference type="ARBA" id="ARBA00022786"/>
    </source>
</evidence>
<dbReference type="ExpressionAtlas" id="Q7JP67">
    <property type="expression patterns" value="baseline and differential"/>
</dbReference>
<feature type="region of interest" description="Disordered" evidence="14">
    <location>
        <begin position="413"/>
        <end position="469"/>
    </location>
</feature>
<dbReference type="CDD" id="cd16647">
    <property type="entry name" value="mRING-HC-C3HC5_NEU1"/>
    <property type="match status" value="1"/>
</dbReference>
<evidence type="ECO:0000313" key="18">
    <source>
        <dbReference type="Proteomes" id="UP000001940"/>
    </source>
</evidence>
<dbReference type="SMR" id="Q7JP67"/>
<dbReference type="PANTHER" id="PTHR12429:SF6">
    <property type="entry name" value="PROTEIN NEURALIZED"/>
    <property type="match status" value="1"/>
</dbReference>
<dbReference type="PANTHER" id="PTHR12429">
    <property type="entry name" value="NEURALIZED"/>
    <property type="match status" value="1"/>
</dbReference>
<dbReference type="InterPro" id="IPR037962">
    <property type="entry name" value="Neuralized"/>
</dbReference>
<evidence type="ECO:0000256" key="13">
    <source>
        <dbReference type="PROSITE-ProRule" id="PRU00175"/>
    </source>
</evidence>
<keyword evidence="6" id="KW-0808">Transferase</keyword>
<dbReference type="EMBL" id="BX284606">
    <property type="protein sequence ID" value="CCD67840.1"/>
    <property type="molecule type" value="Genomic_DNA"/>
</dbReference>
<sequence>MGNENSRTYKDMVNNFGMQIDDETRDIINQVTPGTRGPLQFHCIHGSNVVILKNGRLAKRRESFCKGLAFSNRPIEIDENVCLRLCEVGTNWSGVLRFGVTNDDPEMYRDIPVPTFACPDLTTKDGYWAKALPERYSNEGNILHFYVNAHGELFYGINGSQKGMFLTGINVHRPMWLILDIYGNSVGVEIIDASEFRPRRNAPPPPIIAVPPRPAPARTSPAITAIALTPSSASESSMASRTDDSGKRPLRFHYVKGCHITLNPSRNIATRDQAEYSQGYVFTERPIKNNEKVMIMISQVQRLYEGGLAFGVTCCDPASIRVAGLPDDSSDLVEMPEYWVGIKDIALQPKANSILSFWITDSGEVKFEIDSNGARTCLYVDNSLELYMYFDVYGSTLSIKMLGYIQVPRSHSPAARETVKEGPSTRNEQPLSIPRRPARIPDGAPSSSSYLAPAVPARAPPPVPQSPLRVNVRDSLEGSSSTPALSTTRPTIDDLLGEIIPSTPPPVAPRAVLGSSSSTSRLPNRSSPATTTAMMSPPSFNPPPLPASFQRNEGNGAQEVNEGDECTICMDAPVNSVLYTCGHMCMCFECGRRLLTTKGTCPICRAPVQDVIKTYKS</sequence>
<evidence type="ECO:0000256" key="8">
    <source>
        <dbReference type="ARBA" id="ARBA00022737"/>
    </source>
</evidence>
<comment type="catalytic activity">
    <reaction evidence="1">
        <text>S-ubiquitinyl-[E2 ubiquitin-conjugating enzyme]-L-cysteine + [acceptor protein]-L-lysine = [E2 ubiquitin-conjugating enzyme]-L-cysteine + N(6)-ubiquitinyl-[acceptor protein]-L-lysine.</text>
        <dbReference type="EC" id="2.3.2.27"/>
    </reaction>
</comment>
<dbReference type="PROSITE" id="PS50089">
    <property type="entry name" value="ZF_RING_2"/>
    <property type="match status" value="1"/>
</dbReference>
<accession>Q7JP67</accession>
<evidence type="ECO:0000256" key="5">
    <source>
        <dbReference type="ARBA" id="ARBA00022490"/>
    </source>
</evidence>
<dbReference type="STRING" id="6239.F10D7.5a.1"/>
<dbReference type="AGR" id="WB:WBGene00017342"/>
<dbReference type="PROSITE" id="PS51065">
    <property type="entry name" value="NHR"/>
    <property type="match status" value="2"/>
</dbReference>
<dbReference type="eggNOG" id="KOG4172">
    <property type="taxonomic scope" value="Eukaryota"/>
</dbReference>
<dbReference type="Bgee" id="WBGene00017342">
    <property type="expression patterns" value="Expressed in pharyngeal muscle cell (C elegans) and 4 other cell types or tissues"/>
</dbReference>
<dbReference type="SMART" id="SM00184">
    <property type="entry name" value="RING"/>
    <property type="match status" value="1"/>
</dbReference>
<dbReference type="GeneID" id="181767"/>
<dbReference type="AlphaFoldDB" id="Q7JP67"/>
<evidence type="ECO:0000256" key="4">
    <source>
        <dbReference type="ARBA" id="ARBA00012483"/>
    </source>
</evidence>
<dbReference type="InterPro" id="IPR001841">
    <property type="entry name" value="Znf_RING"/>
</dbReference>
<evidence type="ECO:0000256" key="14">
    <source>
        <dbReference type="SAM" id="MobiDB-lite"/>
    </source>
</evidence>
<dbReference type="Pfam" id="PF13920">
    <property type="entry name" value="zf-C3HC4_3"/>
    <property type="match status" value="1"/>
</dbReference>
<dbReference type="Pfam" id="PF07177">
    <property type="entry name" value="Neuralized"/>
    <property type="match status" value="2"/>
</dbReference>
<dbReference type="SUPFAM" id="SSF57850">
    <property type="entry name" value="RING/U-box"/>
    <property type="match status" value="1"/>
</dbReference>
<dbReference type="OrthoDB" id="6078042at2759"/>
<keyword evidence="18" id="KW-1185">Reference proteome</keyword>
<evidence type="ECO:0000256" key="6">
    <source>
        <dbReference type="ARBA" id="ARBA00022679"/>
    </source>
</evidence>
<keyword evidence="8" id="KW-0677">Repeat</keyword>
<dbReference type="GO" id="GO:0008270">
    <property type="term" value="F:zinc ion binding"/>
    <property type="evidence" value="ECO:0007669"/>
    <property type="project" value="UniProtKB-KW"/>
</dbReference>
<dbReference type="GO" id="GO:0061630">
    <property type="term" value="F:ubiquitin protein ligase activity"/>
    <property type="evidence" value="ECO:0000318"/>
    <property type="project" value="GO_Central"/>
</dbReference>
<gene>
    <name evidence="17" type="ORF">CELE_F10D7.5</name>
    <name evidence="17 19" type="ORF">F10D7.5</name>
</gene>
<keyword evidence="10" id="KW-0833">Ubl conjugation pathway</keyword>
<dbReference type="PhylomeDB" id="Q7JP67"/>
<feature type="region of interest" description="Disordered" evidence="14">
    <location>
        <begin position="495"/>
        <end position="547"/>
    </location>
</feature>
<evidence type="ECO:0000256" key="7">
    <source>
        <dbReference type="ARBA" id="ARBA00022723"/>
    </source>
</evidence>
<dbReference type="HOGENOM" id="CLU_013230_0_0_1"/>
<feature type="domain" description="NHR" evidence="16">
    <location>
        <begin position="249"/>
        <end position="404"/>
    </location>
</feature>
<keyword evidence="9 13" id="KW-0863">Zinc-finger</keyword>
<dbReference type="InParanoid" id="Q7JP67"/>
<evidence type="ECO:0000313" key="17">
    <source>
        <dbReference type="EMBL" id="CCD67840.1"/>
    </source>
</evidence>
<proteinExistence type="predicted"/>
<protein>
    <recommendedName>
        <fullName evidence="4">RING-type E3 ubiquitin transferase</fullName>
        <ecNumber evidence="4">2.3.2.27</ecNumber>
    </recommendedName>
</protein>
<evidence type="ECO:0000256" key="9">
    <source>
        <dbReference type="ARBA" id="ARBA00022771"/>
    </source>
</evidence>
<evidence type="ECO:0000256" key="2">
    <source>
        <dbReference type="ARBA" id="ARBA00004496"/>
    </source>
</evidence>
<comment type="pathway">
    <text evidence="3">Protein modification; protein ubiquitination.</text>
</comment>
<keyword evidence="5" id="KW-0963">Cytoplasm</keyword>
<dbReference type="RefSeq" id="NP_510818.3">
    <property type="nucleotide sequence ID" value="NM_078417.5"/>
</dbReference>
<dbReference type="FunCoup" id="Q7JP67">
    <property type="interactions" value="1002"/>
</dbReference>
<keyword evidence="7" id="KW-0479">Metal-binding</keyword>
<feature type="compositionally biased region" description="Low complexity" evidence="14">
    <location>
        <begin position="515"/>
        <end position="528"/>
    </location>
</feature>
<name>Q7JP67_CAEEL</name>
<dbReference type="FunFam" id="2.60.120.920:FF:000005">
    <property type="entry name" value="Putative E3 ubiquitin-protein ligase NEURL1B"/>
    <property type="match status" value="2"/>
</dbReference>
<dbReference type="GO" id="GO:0005737">
    <property type="term" value="C:cytoplasm"/>
    <property type="evidence" value="ECO:0007669"/>
    <property type="project" value="UniProtKB-SubCell"/>
</dbReference>
<dbReference type="CTD" id="181767"/>
<evidence type="ECO:0000256" key="3">
    <source>
        <dbReference type="ARBA" id="ARBA00004906"/>
    </source>
</evidence>
<dbReference type="eggNOG" id="KOG4625">
    <property type="taxonomic scope" value="Eukaryota"/>
</dbReference>
<organism evidence="17 18">
    <name type="scientific">Caenorhabditis elegans</name>
    <dbReference type="NCBI Taxonomy" id="6239"/>
    <lineage>
        <taxon>Eukaryota</taxon>
        <taxon>Metazoa</taxon>
        <taxon>Ecdysozoa</taxon>
        <taxon>Nematoda</taxon>
        <taxon>Chromadorea</taxon>
        <taxon>Rhabditida</taxon>
        <taxon>Rhabditina</taxon>
        <taxon>Rhabditomorpha</taxon>
        <taxon>Rhabditoidea</taxon>
        <taxon>Rhabditidae</taxon>
        <taxon>Peloderinae</taxon>
        <taxon>Caenorhabditis</taxon>
    </lineage>
</organism>
<evidence type="ECO:0000256" key="12">
    <source>
        <dbReference type="ARBA" id="ARBA00022976"/>
    </source>
</evidence>
<comment type="subcellular location">
    <subcellularLocation>
        <location evidence="2">Cytoplasm</location>
    </subcellularLocation>
</comment>
<dbReference type="UCSC" id="F10D7.5a">
    <property type="organism name" value="c. elegans"/>
</dbReference>